<dbReference type="Gramene" id="TVU04404">
    <property type="protein sequence ID" value="TVU04404"/>
    <property type="gene ID" value="EJB05_50033"/>
</dbReference>
<evidence type="ECO:0000313" key="2">
    <source>
        <dbReference type="EMBL" id="TVU04404.1"/>
    </source>
</evidence>
<evidence type="ECO:0000256" key="1">
    <source>
        <dbReference type="SAM" id="MobiDB-lite"/>
    </source>
</evidence>
<comment type="caution">
    <text evidence="2">The sequence shown here is derived from an EMBL/GenBank/DDBJ whole genome shotgun (WGS) entry which is preliminary data.</text>
</comment>
<evidence type="ECO:0000313" key="3">
    <source>
        <dbReference type="Proteomes" id="UP000324897"/>
    </source>
</evidence>
<reference evidence="2 3" key="1">
    <citation type="journal article" date="2019" name="Sci. Rep.">
        <title>A high-quality genome of Eragrostis curvula grass provides insights into Poaceae evolution and supports new strategies to enhance forage quality.</title>
        <authorList>
            <person name="Carballo J."/>
            <person name="Santos B.A.C.M."/>
            <person name="Zappacosta D."/>
            <person name="Garbus I."/>
            <person name="Selva J.P."/>
            <person name="Gallo C.A."/>
            <person name="Diaz A."/>
            <person name="Albertini E."/>
            <person name="Caccamo M."/>
            <person name="Echenique V."/>
        </authorList>
    </citation>
    <scope>NUCLEOTIDE SEQUENCE [LARGE SCALE GENOMIC DNA]</scope>
    <source>
        <strain evidence="3">cv. Victoria</strain>
        <tissue evidence="2">Leaf</tissue>
    </source>
</reference>
<dbReference type="EMBL" id="RWGY01000061">
    <property type="protein sequence ID" value="TVU04404.1"/>
    <property type="molecule type" value="Genomic_DNA"/>
</dbReference>
<organism evidence="2 3">
    <name type="scientific">Eragrostis curvula</name>
    <name type="common">weeping love grass</name>
    <dbReference type="NCBI Taxonomy" id="38414"/>
    <lineage>
        <taxon>Eukaryota</taxon>
        <taxon>Viridiplantae</taxon>
        <taxon>Streptophyta</taxon>
        <taxon>Embryophyta</taxon>
        <taxon>Tracheophyta</taxon>
        <taxon>Spermatophyta</taxon>
        <taxon>Magnoliopsida</taxon>
        <taxon>Liliopsida</taxon>
        <taxon>Poales</taxon>
        <taxon>Poaceae</taxon>
        <taxon>PACMAD clade</taxon>
        <taxon>Chloridoideae</taxon>
        <taxon>Eragrostideae</taxon>
        <taxon>Eragrostidinae</taxon>
        <taxon>Eragrostis</taxon>
    </lineage>
</organism>
<dbReference type="Proteomes" id="UP000324897">
    <property type="component" value="Unassembled WGS sequence"/>
</dbReference>
<gene>
    <name evidence="2" type="ORF">EJB05_50033</name>
</gene>
<sequence length="284" mass="30909">MEAALQSVSPCWLNRHVLQRFKLPVQRNKITKIQAVASQPGLCSSSTSCRLRSVTVRSIPGCANILNCTYIHDGCQAIRPQRLRIPEGTGVIDGGGGDGVRGGGWHLATLRDPPVISVHMSADHESYPLDYIDEGAPFKPYEKCVTTRKCQPDAGADALHGCESAITWTVKIEGDGRIRQRRAPAPRSPTSSSSSKSPLQRHSTTRRTSMPASASAPAPPAEEPMIFAGREDVEILLNEKMKGESNMAFKGKGEQMMDGIHQEAAETQHSEKGINKVYLITTHM</sequence>
<name>A0A5J9SZG9_9POAL</name>
<feature type="non-terminal residue" evidence="2">
    <location>
        <position position="1"/>
    </location>
</feature>
<proteinExistence type="predicted"/>
<accession>A0A5J9SZG9</accession>
<keyword evidence="3" id="KW-1185">Reference proteome</keyword>
<dbReference type="AlphaFoldDB" id="A0A5J9SZG9"/>
<feature type="region of interest" description="Disordered" evidence="1">
    <location>
        <begin position="173"/>
        <end position="223"/>
    </location>
</feature>
<protein>
    <submittedName>
        <fullName evidence="2">Uncharacterized protein</fullName>
    </submittedName>
</protein>
<feature type="compositionally biased region" description="Low complexity" evidence="1">
    <location>
        <begin position="185"/>
        <end position="202"/>
    </location>
</feature>